<dbReference type="InterPro" id="IPR000850">
    <property type="entry name" value="Adenylat/UMP-CMP_kin"/>
</dbReference>
<name>A0A131XYG2_IXORI</name>
<evidence type="ECO:0000256" key="3">
    <source>
        <dbReference type="ARBA" id="ARBA00022777"/>
    </source>
</evidence>
<keyword evidence="3 4" id="KW-0418">Kinase</keyword>
<dbReference type="CDD" id="cd01428">
    <property type="entry name" value="ADK"/>
    <property type="match status" value="1"/>
</dbReference>
<evidence type="ECO:0000256" key="4">
    <source>
        <dbReference type="RuleBase" id="RU003330"/>
    </source>
</evidence>
<dbReference type="InterPro" id="IPR027417">
    <property type="entry name" value="P-loop_NTPase"/>
</dbReference>
<comment type="similarity">
    <text evidence="4">Belongs to the adenylate kinase family.</text>
</comment>
<evidence type="ECO:0000256" key="1">
    <source>
        <dbReference type="ARBA" id="ARBA00022679"/>
    </source>
</evidence>
<dbReference type="SUPFAM" id="SSF52540">
    <property type="entry name" value="P-loop containing nucleoside triphosphate hydrolases"/>
    <property type="match status" value="1"/>
</dbReference>
<evidence type="ECO:0000256" key="2">
    <source>
        <dbReference type="ARBA" id="ARBA00022741"/>
    </source>
</evidence>
<dbReference type="PRINTS" id="PR00094">
    <property type="entry name" value="ADENYLTKNASE"/>
</dbReference>
<dbReference type="HAMAP" id="MF_00235">
    <property type="entry name" value="Adenylate_kinase_Adk"/>
    <property type="match status" value="1"/>
</dbReference>
<dbReference type="Pfam" id="PF00406">
    <property type="entry name" value="ADK"/>
    <property type="match status" value="1"/>
</dbReference>
<keyword evidence="2" id="KW-0547">Nucleotide-binding</keyword>
<accession>A0A131XYG2</accession>
<dbReference type="AlphaFoldDB" id="A0A131XYG2"/>
<keyword evidence="1 4" id="KW-0808">Transferase</keyword>
<reference evidence="5" key="1">
    <citation type="submission" date="2016-02" db="EMBL/GenBank/DDBJ databases">
        <title>RNAseq analyses of the midgut from blood- or serum-fed Ixodes ricinus ticks.</title>
        <authorList>
            <person name="Perner J."/>
            <person name="Provaznik J."/>
            <person name="Schrenkova J."/>
            <person name="Urbanova V."/>
            <person name="Ribeiro J.M."/>
            <person name="Kopacek P."/>
        </authorList>
    </citation>
    <scope>NUCLEOTIDE SEQUENCE</scope>
    <source>
        <tissue evidence="5">Gut</tissue>
    </source>
</reference>
<protein>
    <submittedName>
        <fullName evidence="5">Putative uridylate kinase/adenylate kinase</fullName>
    </submittedName>
</protein>
<dbReference type="PANTHER" id="PTHR23359">
    <property type="entry name" value="NUCLEOTIDE KINASE"/>
    <property type="match status" value="1"/>
</dbReference>
<dbReference type="Gene3D" id="3.40.50.300">
    <property type="entry name" value="P-loop containing nucleotide triphosphate hydrolases"/>
    <property type="match status" value="1"/>
</dbReference>
<dbReference type="GO" id="GO:0019205">
    <property type="term" value="F:nucleobase-containing compound kinase activity"/>
    <property type="evidence" value="ECO:0007669"/>
    <property type="project" value="InterPro"/>
</dbReference>
<dbReference type="GO" id="GO:0005524">
    <property type="term" value="F:ATP binding"/>
    <property type="evidence" value="ECO:0007669"/>
    <property type="project" value="InterPro"/>
</dbReference>
<dbReference type="GO" id="GO:0006139">
    <property type="term" value="P:nucleobase-containing compound metabolic process"/>
    <property type="evidence" value="ECO:0007669"/>
    <property type="project" value="InterPro"/>
</dbReference>
<sequence>MEELERRRSVVFVLGLPGSGKGTICRRIAQKYGFEHVSVGEVFRRETATEGSTYGPVFRLLGGKHVPPEIKLELLKNVLAKIKSDTFLLDGFPRNLELLKAWDADMADKFPLKFVLFLDCPNEICRMRIARRAEQGSGRPDDYSVSFLERQRLFETTTMKVIDHFYGTKDIVRVDASASNPDAVFQDVDLVFQAYFGPSCS</sequence>
<evidence type="ECO:0000313" key="5">
    <source>
        <dbReference type="EMBL" id="JAP72263.1"/>
    </source>
</evidence>
<organism evidence="5">
    <name type="scientific">Ixodes ricinus</name>
    <name type="common">Common tick</name>
    <name type="synonym">Acarus ricinus</name>
    <dbReference type="NCBI Taxonomy" id="34613"/>
    <lineage>
        <taxon>Eukaryota</taxon>
        <taxon>Metazoa</taxon>
        <taxon>Ecdysozoa</taxon>
        <taxon>Arthropoda</taxon>
        <taxon>Chelicerata</taxon>
        <taxon>Arachnida</taxon>
        <taxon>Acari</taxon>
        <taxon>Parasitiformes</taxon>
        <taxon>Ixodida</taxon>
        <taxon>Ixodoidea</taxon>
        <taxon>Ixodidae</taxon>
        <taxon>Ixodinae</taxon>
        <taxon>Ixodes</taxon>
    </lineage>
</organism>
<proteinExistence type="evidence at transcript level"/>
<dbReference type="EMBL" id="GEFM01003533">
    <property type="protein sequence ID" value="JAP72263.1"/>
    <property type="molecule type" value="mRNA"/>
</dbReference>